<dbReference type="Pfam" id="PF00179">
    <property type="entry name" value="UQ_con"/>
    <property type="match status" value="1"/>
</dbReference>
<dbReference type="SMART" id="SM00212">
    <property type="entry name" value="UBCc"/>
    <property type="match status" value="1"/>
</dbReference>
<evidence type="ECO:0000313" key="2">
    <source>
        <dbReference type="EMBL" id="ACF24560.1"/>
    </source>
</evidence>
<evidence type="ECO:0000259" key="1">
    <source>
        <dbReference type="PROSITE" id="PS50127"/>
    </source>
</evidence>
<dbReference type="PANTHER" id="PTHR24068">
    <property type="entry name" value="UBIQUITIN-CONJUGATING ENZYME E2"/>
    <property type="match status" value="1"/>
</dbReference>
<protein>
    <submittedName>
        <fullName evidence="2">Ubiquitin-conjugating enzyme 1</fullName>
    </submittedName>
</protein>
<reference evidence="2" key="1">
    <citation type="journal article" date="2008" name="Mol. Biol. Evol.">
        <title>Nucleus-encoded periplastid-targeted EFL in chlorarachniophytes.</title>
        <authorList>
            <person name="Gile G.H."/>
            <person name="Keeling P.J."/>
        </authorList>
    </citation>
    <scope>NUCLEOTIDE SEQUENCE</scope>
    <source>
        <strain evidence="2">CCMP 2057</strain>
    </source>
</reference>
<dbReference type="SUPFAM" id="SSF54495">
    <property type="entry name" value="UBC-like"/>
    <property type="match status" value="1"/>
</dbReference>
<feature type="domain" description="UBC core" evidence="1">
    <location>
        <begin position="31"/>
        <end position="187"/>
    </location>
</feature>
<dbReference type="AlphaFoldDB" id="B5A4K8"/>
<organism evidence="2">
    <name type="scientific">Gymnochlora stellata</name>
    <dbReference type="NCBI Taxonomy" id="67809"/>
    <lineage>
        <taxon>Eukaryota</taxon>
        <taxon>Sar</taxon>
        <taxon>Rhizaria</taxon>
        <taxon>Cercozoa</taxon>
        <taxon>Chlorarachniophyceae</taxon>
        <taxon>Gymnochlora</taxon>
    </lineage>
</organism>
<sequence>MPEVLIEMIAGFIPNSVFPKLLDSRIDDKRKVPKRIKDEVSTLLAGNGIDKKICSLQSIARDPLHLHAFISGPQQSEYEGGLFQVEIALPSRYPHVPPKMRYLTKLQHKDIDKKSGAPNLDKVIGPWCNTFNLNLLLIALRAQLSEGSMENTKTVREMTQKHAIWPCKIKGSKLSAQERECIAPMYKFCSSSH</sequence>
<dbReference type="CDD" id="cd00195">
    <property type="entry name" value="UBCc_UEV"/>
    <property type="match status" value="1"/>
</dbReference>
<dbReference type="EMBL" id="EU810292">
    <property type="protein sequence ID" value="ACF24560.1"/>
    <property type="molecule type" value="mRNA"/>
</dbReference>
<name>B5A4K8_GYMST</name>
<proteinExistence type="evidence at transcript level"/>
<dbReference type="PROSITE" id="PS50127">
    <property type="entry name" value="UBC_2"/>
    <property type="match status" value="1"/>
</dbReference>
<feature type="non-terminal residue" evidence="2">
    <location>
        <position position="193"/>
    </location>
</feature>
<accession>B5A4K8</accession>
<dbReference type="Gene3D" id="3.10.110.10">
    <property type="entry name" value="Ubiquitin Conjugating Enzyme"/>
    <property type="match status" value="1"/>
</dbReference>
<dbReference type="InterPro" id="IPR016135">
    <property type="entry name" value="UBQ-conjugating_enzyme/RWD"/>
</dbReference>
<dbReference type="InterPro" id="IPR000608">
    <property type="entry name" value="UBC"/>
</dbReference>